<dbReference type="AlphaFoldDB" id="A0A1D7UYG2"/>
<sequence length="270" mass="30985">MFKNKKTFSLFFVCIVIFFASCTSKKYYSIRSNQIQSSIKEENILLVRPLLASDLAGYKKTEMAFENNAFVGFIHFTGGLIRVQKDFGVQVESKNKEFKGQTELKPMVLNWLEKSLSEILKTKNKPIKIATVKQPFSKVNTVKNYELSPDNGQDNINVPNIHFVFEEASKEFNQVLTAENVRFAVVPIIQQYYAHSGGWFNGQDWGCLAGIRTGIQIIVYDTKDKKIVFDSFVSRKWVAQAKSGVNENEYQIEFLKLQKQNNEDFANLIE</sequence>
<name>A0A1D7UYG2_9LEPT</name>
<gene>
    <name evidence="1" type="ORF">A0128_12555</name>
</gene>
<dbReference type="Proteomes" id="UP000094197">
    <property type="component" value="Chromosome 1"/>
</dbReference>
<organism evidence="1 2">
    <name type="scientific">Leptospira tipperaryensis</name>
    <dbReference type="NCBI Taxonomy" id="2564040"/>
    <lineage>
        <taxon>Bacteria</taxon>
        <taxon>Pseudomonadati</taxon>
        <taxon>Spirochaetota</taxon>
        <taxon>Spirochaetia</taxon>
        <taxon>Leptospirales</taxon>
        <taxon>Leptospiraceae</taxon>
        <taxon>Leptospira</taxon>
    </lineage>
</organism>
<dbReference type="KEGG" id="laj:A0128_12555"/>
<keyword evidence="2" id="KW-1185">Reference proteome</keyword>
<proteinExistence type="predicted"/>
<dbReference type="EMBL" id="CP015217">
    <property type="protein sequence ID" value="AOP34605.1"/>
    <property type="molecule type" value="Genomic_DNA"/>
</dbReference>
<protein>
    <recommendedName>
        <fullName evidence="3">Lipoprotein</fullName>
    </recommendedName>
</protein>
<evidence type="ECO:0008006" key="3">
    <source>
        <dbReference type="Google" id="ProtNLM"/>
    </source>
</evidence>
<accession>A0A1D7UYG2</accession>
<dbReference type="PROSITE" id="PS51257">
    <property type="entry name" value="PROKAR_LIPOPROTEIN"/>
    <property type="match status" value="1"/>
</dbReference>
<evidence type="ECO:0000313" key="1">
    <source>
        <dbReference type="EMBL" id="AOP34605.1"/>
    </source>
</evidence>
<evidence type="ECO:0000313" key="2">
    <source>
        <dbReference type="Proteomes" id="UP000094197"/>
    </source>
</evidence>
<reference evidence="1 2" key="1">
    <citation type="submission" date="2016-04" db="EMBL/GenBank/DDBJ databases">
        <title>Complete genome seqeunce of Leptospira alstonii serovar Room22.</title>
        <authorList>
            <person name="Nally J.E."/>
            <person name="Bayles D.O."/>
            <person name="Hurley D."/>
            <person name="Fanning S."/>
            <person name="McMahon B.J."/>
            <person name="Arent Z."/>
        </authorList>
    </citation>
    <scope>NUCLEOTIDE SEQUENCE [LARGE SCALE GENOMIC DNA]</scope>
    <source>
        <strain evidence="1 2">GWTS #1</strain>
    </source>
</reference>